<gene>
    <name evidence="2" type="ORF">Pmani_009372</name>
</gene>
<name>A0AAE1UHZ2_9EUCA</name>
<dbReference type="Pfam" id="PF21730">
    <property type="entry name" value="Vma22_CCDC115"/>
    <property type="match status" value="1"/>
</dbReference>
<evidence type="ECO:0000313" key="2">
    <source>
        <dbReference type="EMBL" id="KAK4319715.1"/>
    </source>
</evidence>
<organism evidence="2 3">
    <name type="scientific">Petrolisthes manimaculis</name>
    <dbReference type="NCBI Taxonomy" id="1843537"/>
    <lineage>
        <taxon>Eukaryota</taxon>
        <taxon>Metazoa</taxon>
        <taxon>Ecdysozoa</taxon>
        <taxon>Arthropoda</taxon>
        <taxon>Crustacea</taxon>
        <taxon>Multicrustacea</taxon>
        <taxon>Malacostraca</taxon>
        <taxon>Eumalacostraca</taxon>
        <taxon>Eucarida</taxon>
        <taxon>Decapoda</taxon>
        <taxon>Pleocyemata</taxon>
        <taxon>Anomura</taxon>
        <taxon>Galatheoidea</taxon>
        <taxon>Porcellanidae</taxon>
        <taxon>Petrolisthes</taxon>
    </lineage>
</organism>
<evidence type="ECO:0000256" key="1">
    <source>
        <dbReference type="ARBA" id="ARBA00093634"/>
    </source>
</evidence>
<comment type="caution">
    <text evidence="2">The sequence shown here is derived from an EMBL/GenBank/DDBJ whole genome shotgun (WGS) entry which is preliminary data.</text>
</comment>
<dbReference type="EMBL" id="JAWZYT010000731">
    <property type="protein sequence ID" value="KAK4319715.1"/>
    <property type="molecule type" value="Genomic_DNA"/>
</dbReference>
<protein>
    <recommendedName>
        <fullName evidence="1">Vacuolar ATPase assembly protein VMA22</fullName>
    </recommendedName>
</protein>
<dbReference type="InterPro" id="IPR040357">
    <property type="entry name" value="Vma22/CCDC115"/>
</dbReference>
<dbReference type="Proteomes" id="UP001292094">
    <property type="component" value="Unassembled WGS sequence"/>
</dbReference>
<reference evidence="2" key="1">
    <citation type="submission" date="2023-11" db="EMBL/GenBank/DDBJ databases">
        <title>Genome assemblies of two species of porcelain crab, Petrolisthes cinctipes and Petrolisthes manimaculis (Anomura: Porcellanidae).</title>
        <authorList>
            <person name="Angst P."/>
        </authorList>
    </citation>
    <scope>NUCLEOTIDE SEQUENCE</scope>
    <source>
        <strain evidence="2">PB745_02</strain>
        <tissue evidence="2">Gill</tissue>
    </source>
</reference>
<dbReference type="PANTHER" id="PTHR31996">
    <property type="entry name" value="COILED-COIL DOMAIN-CONTAINING PROTEIN 115"/>
    <property type="match status" value="1"/>
</dbReference>
<dbReference type="GO" id="GO:0051082">
    <property type="term" value="F:unfolded protein binding"/>
    <property type="evidence" value="ECO:0007669"/>
    <property type="project" value="TreeGrafter"/>
</dbReference>
<evidence type="ECO:0000313" key="3">
    <source>
        <dbReference type="Proteomes" id="UP001292094"/>
    </source>
</evidence>
<dbReference type="PANTHER" id="PTHR31996:SF2">
    <property type="entry name" value="COILED-COIL DOMAIN-CONTAINING PROTEIN 115"/>
    <property type="match status" value="1"/>
</dbReference>
<sequence>MDQLIKDNMKLEERLRVGFFLLGKTRYSLGTHAVSALQLPTEDCEVEHLAHVIATPAILEGCAGDITYHTVEAKFEDPVVQVNGEQSEAGEEYNNMNSDDGISQEGLRKRLPHATGNNEEETEVCKCEYEDGEKKVQGSSKQKDKSTPNVLNRDPIRWFSALPPSTLRQAQKDFKAAVSLVTACATTQLKLRAANKEFRRLHEIKSKLDRVEKET</sequence>
<keyword evidence="3" id="KW-1185">Reference proteome</keyword>
<dbReference type="AlphaFoldDB" id="A0AAE1UHZ2"/>
<accession>A0AAE1UHZ2</accession>
<dbReference type="GO" id="GO:0070072">
    <property type="term" value="P:vacuolar proton-transporting V-type ATPase complex assembly"/>
    <property type="evidence" value="ECO:0007669"/>
    <property type="project" value="InterPro"/>
</dbReference>
<proteinExistence type="predicted"/>